<reference evidence="2" key="1">
    <citation type="submission" date="2020-01" db="EMBL/GenBank/DDBJ databases">
        <title>Genome Sequencing of Three Apophysomyces-Like Fungal Strains Confirms a Novel Fungal Genus in the Mucoromycota with divergent Burkholderia-like Endosymbiotic Bacteria.</title>
        <authorList>
            <person name="Stajich J.E."/>
            <person name="Macias A.M."/>
            <person name="Carter-House D."/>
            <person name="Lovett B."/>
            <person name="Kasson L.R."/>
            <person name="Berry K."/>
            <person name="Grigoriev I."/>
            <person name="Chang Y."/>
            <person name="Spatafora J."/>
            <person name="Kasson M.T."/>
        </authorList>
    </citation>
    <scope>NUCLEOTIDE SEQUENCE</scope>
    <source>
        <strain evidence="2">NRRL A-21654</strain>
    </source>
</reference>
<evidence type="ECO:0000313" key="2">
    <source>
        <dbReference type="EMBL" id="KAF7721630.1"/>
    </source>
</evidence>
<dbReference type="OrthoDB" id="5580651at2759"/>
<sequence length="147" mass="17041">MVPLNAKEPTIHRIQFTENTGVVHLTQHLCPRIFPWIELHLPLTATVKYRETSEGTKTFKVEQYEESWTIEGLIKCLPWSSLWYDRVLRVLSGAFLSMTGKCIVSLMSTKQLLVKRSEEIEQAQKELSDHNARQLEKQQKSEGKTEN</sequence>
<dbReference type="EMBL" id="JABAYA010000247">
    <property type="protein sequence ID" value="KAF7721630.1"/>
    <property type="molecule type" value="Genomic_DNA"/>
</dbReference>
<evidence type="ECO:0000313" key="3">
    <source>
        <dbReference type="Proteomes" id="UP000605846"/>
    </source>
</evidence>
<feature type="region of interest" description="Disordered" evidence="1">
    <location>
        <begin position="124"/>
        <end position="147"/>
    </location>
</feature>
<evidence type="ECO:0000256" key="1">
    <source>
        <dbReference type="SAM" id="MobiDB-lite"/>
    </source>
</evidence>
<name>A0A8H7BGX9_9FUNG</name>
<comment type="caution">
    <text evidence="2">The sequence shown here is derived from an EMBL/GenBank/DDBJ whole genome shotgun (WGS) entry which is preliminary data.</text>
</comment>
<dbReference type="Proteomes" id="UP000605846">
    <property type="component" value="Unassembled WGS sequence"/>
</dbReference>
<keyword evidence="3" id="KW-1185">Reference proteome</keyword>
<proteinExistence type="predicted"/>
<protein>
    <submittedName>
        <fullName evidence="2">Uncharacterized protein</fullName>
    </submittedName>
</protein>
<organism evidence="2 3">
    <name type="scientific">Apophysomyces ossiformis</name>
    <dbReference type="NCBI Taxonomy" id="679940"/>
    <lineage>
        <taxon>Eukaryota</taxon>
        <taxon>Fungi</taxon>
        <taxon>Fungi incertae sedis</taxon>
        <taxon>Mucoromycota</taxon>
        <taxon>Mucoromycotina</taxon>
        <taxon>Mucoromycetes</taxon>
        <taxon>Mucorales</taxon>
        <taxon>Mucorineae</taxon>
        <taxon>Mucoraceae</taxon>
        <taxon>Apophysomyces</taxon>
    </lineage>
</organism>
<gene>
    <name evidence="2" type="ORF">EC973_004351</name>
</gene>
<accession>A0A8H7BGX9</accession>
<dbReference type="AlphaFoldDB" id="A0A8H7BGX9"/>